<dbReference type="AlphaFoldDB" id="A0A165CM08"/>
<feature type="non-terminal residue" evidence="1">
    <location>
        <position position="235"/>
    </location>
</feature>
<reference evidence="1 2" key="1">
    <citation type="journal article" date="2016" name="Mol. Biol. Evol.">
        <title>Comparative Genomics of Early-Diverging Mushroom-Forming Fungi Provides Insights into the Origins of Lignocellulose Decay Capabilities.</title>
        <authorList>
            <person name="Nagy L.G."/>
            <person name="Riley R."/>
            <person name="Tritt A."/>
            <person name="Adam C."/>
            <person name="Daum C."/>
            <person name="Floudas D."/>
            <person name="Sun H."/>
            <person name="Yadav J.S."/>
            <person name="Pangilinan J."/>
            <person name="Larsson K.H."/>
            <person name="Matsuura K."/>
            <person name="Barry K."/>
            <person name="Labutti K."/>
            <person name="Kuo R."/>
            <person name="Ohm R.A."/>
            <person name="Bhattacharya S.S."/>
            <person name="Shirouzu T."/>
            <person name="Yoshinaga Y."/>
            <person name="Martin F.M."/>
            <person name="Grigoriev I.V."/>
            <person name="Hibbett D.S."/>
        </authorList>
    </citation>
    <scope>NUCLEOTIDE SEQUENCE [LARGE SCALE GENOMIC DNA]</scope>
    <source>
        <strain evidence="1 2">HHB12029</strain>
    </source>
</reference>
<evidence type="ECO:0000313" key="1">
    <source>
        <dbReference type="EMBL" id="KZV82716.1"/>
    </source>
</evidence>
<keyword evidence="2" id="KW-1185">Reference proteome</keyword>
<protein>
    <submittedName>
        <fullName evidence="1">Uncharacterized protein</fullName>
    </submittedName>
</protein>
<gene>
    <name evidence="1" type="ORF">EXIGLDRAFT_810289</name>
</gene>
<organism evidence="1 2">
    <name type="scientific">Exidia glandulosa HHB12029</name>
    <dbReference type="NCBI Taxonomy" id="1314781"/>
    <lineage>
        <taxon>Eukaryota</taxon>
        <taxon>Fungi</taxon>
        <taxon>Dikarya</taxon>
        <taxon>Basidiomycota</taxon>
        <taxon>Agaricomycotina</taxon>
        <taxon>Agaricomycetes</taxon>
        <taxon>Auriculariales</taxon>
        <taxon>Exidiaceae</taxon>
        <taxon>Exidia</taxon>
    </lineage>
</organism>
<name>A0A165CM08_EXIGL</name>
<dbReference type="InParanoid" id="A0A165CM08"/>
<evidence type="ECO:0000313" key="2">
    <source>
        <dbReference type="Proteomes" id="UP000077266"/>
    </source>
</evidence>
<accession>A0A165CM08</accession>
<dbReference type="Proteomes" id="UP000077266">
    <property type="component" value="Unassembled WGS sequence"/>
</dbReference>
<proteinExistence type="predicted"/>
<dbReference type="EMBL" id="KV426307">
    <property type="protein sequence ID" value="KZV82716.1"/>
    <property type="molecule type" value="Genomic_DNA"/>
</dbReference>
<sequence length="235" mass="25927">MEGLCRRSCGLKQPGRMLFPPSAAVRSRGEGSFFPPSSRGAYSCFLLTGGFCRCSAQTKSNIISVSSVSISLGIPCTVARYCVFPPTRNWTIMHFVDRLRGLSFHLASVRRIDSLMFTQVPCWSIPLPIWAPRRRVDSPWIAILVPGGKGDVEASRRRVLITSSRNSGEPMGMISVLWMLNLAPDAMHQVSRISWRTAGSSCFDMNTHVSSANSDTMSFLLDCGRVKPVSSDFRS</sequence>